<dbReference type="InterPro" id="IPR003599">
    <property type="entry name" value="Ig_sub"/>
</dbReference>
<keyword evidence="4" id="KW-0677">Repeat</keyword>
<dbReference type="GeneID" id="129342304"/>
<dbReference type="InterPro" id="IPR013106">
    <property type="entry name" value="Ig_V-set"/>
</dbReference>
<keyword evidence="5 10" id="KW-1133">Transmembrane helix</keyword>
<dbReference type="GO" id="GO:0005886">
    <property type="term" value="C:plasma membrane"/>
    <property type="evidence" value="ECO:0007669"/>
    <property type="project" value="TreeGrafter"/>
</dbReference>
<dbReference type="GO" id="GO:0005102">
    <property type="term" value="F:signaling receptor binding"/>
    <property type="evidence" value="ECO:0007669"/>
    <property type="project" value="TreeGrafter"/>
</dbReference>
<keyword evidence="8" id="KW-0393">Immunoglobulin domain</keyword>
<feature type="domain" description="Ig-like" evidence="12">
    <location>
        <begin position="120"/>
        <end position="215"/>
    </location>
</feature>
<keyword evidence="6 10" id="KW-0472">Membrane</keyword>
<dbReference type="Proteomes" id="UP001190640">
    <property type="component" value="Chromosome 14"/>
</dbReference>
<evidence type="ECO:0000256" key="8">
    <source>
        <dbReference type="ARBA" id="ARBA00023319"/>
    </source>
</evidence>
<dbReference type="PANTHER" id="PTHR47118:SF1">
    <property type="entry name" value="CYTOTOXIC AND REGULATORY T-CELL MOLECULE"/>
    <property type="match status" value="1"/>
</dbReference>
<comment type="subcellular location">
    <subcellularLocation>
        <location evidence="1">Membrane</location>
        <topology evidence="1">Single-pass membrane protein</topology>
    </subcellularLocation>
</comment>
<dbReference type="GO" id="GO:0008037">
    <property type="term" value="P:cell recognition"/>
    <property type="evidence" value="ECO:0007669"/>
    <property type="project" value="TreeGrafter"/>
</dbReference>
<dbReference type="SUPFAM" id="SSF48726">
    <property type="entry name" value="Immunoglobulin"/>
    <property type="match status" value="2"/>
</dbReference>
<protein>
    <submittedName>
        <fullName evidence="14">Cytotoxic and regulatory T-cell molecule</fullName>
    </submittedName>
</protein>
<dbReference type="PROSITE" id="PS50835">
    <property type="entry name" value="IG_LIKE"/>
    <property type="match status" value="2"/>
</dbReference>
<evidence type="ECO:0000256" key="7">
    <source>
        <dbReference type="ARBA" id="ARBA00023157"/>
    </source>
</evidence>
<dbReference type="InterPro" id="IPR013783">
    <property type="entry name" value="Ig-like_fold"/>
</dbReference>
<dbReference type="Pfam" id="PF07686">
    <property type="entry name" value="V-set"/>
    <property type="match status" value="1"/>
</dbReference>
<dbReference type="InterPro" id="IPR007110">
    <property type="entry name" value="Ig-like_dom"/>
</dbReference>
<feature type="domain" description="Ig-like" evidence="12">
    <location>
        <begin position="21"/>
        <end position="115"/>
    </location>
</feature>
<gene>
    <name evidence="14" type="primary">CRTAM</name>
</gene>
<accession>A0AA97KF07</accession>
<evidence type="ECO:0000256" key="9">
    <source>
        <dbReference type="SAM" id="MobiDB-lite"/>
    </source>
</evidence>
<evidence type="ECO:0000256" key="2">
    <source>
        <dbReference type="ARBA" id="ARBA00022692"/>
    </source>
</evidence>
<evidence type="ECO:0000256" key="5">
    <source>
        <dbReference type="ARBA" id="ARBA00022989"/>
    </source>
</evidence>
<keyword evidence="3 11" id="KW-0732">Signal</keyword>
<keyword evidence="13" id="KW-1185">Reference proteome</keyword>
<organism evidence="13 14">
    <name type="scientific">Eublepharis macularius</name>
    <name type="common">Leopard gecko</name>
    <name type="synonym">Cyrtodactylus macularius</name>
    <dbReference type="NCBI Taxonomy" id="481883"/>
    <lineage>
        <taxon>Eukaryota</taxon>
        <taxon>Metazoa</taxon>
        <taxon>Chordata</taxon>
        <taxon>Craniata</taxon>
        <taxon>Vertebrata</taxon>
        <taxon>Euteleostomi</taxon>
        <taxon>Lepidosauria</taxon>
        <taxon>Squamata</taxon>
        <taxon>Bifurcata</taxon>
        <taxon>Gekkota</taxon>
        <taxon>Eublepharidae</taxon>
        <taxon>Eublepharinae</taxon>
        <taxon>Eublepharis</taxon>
    </lineage>
</organism>
<feature type="signal peptide" evidence="11">
    <location>
        <begin position="1"/>
        <end position="21"/>
    </location>
</feature>
<keyword evidence="7" id="KW-1015">Disulfide bond</keyword>
<feature type="region of interest" description="Disordered" evidence="9">
    <location>
        <begin position="375"/>
        <end position="427"/>
    </location>
</feature>
<evidence type="ECO:0000256" key="1">
    <source>
        <dbReference type="ARBA" id="ARBA00004167"/>
    </source>
</evidence>
<sequence length="427" mass="47670">MPLSPMLFCILALLLLQEAFPEALIESLTVVEGQDLDLHCVVAGDNVSALQWSNPCWFVIFLDHQRGLKDQRYKLINSSKDHLSIRISNVTTGDEGLYTCYQYGAAVITKQVNVTVLAAPSKPLLEESTVHGREEKMLLRCSTWGSKPPPQMTWLLDNGIELFGDTQHQCEGNGKKCNTTSTLAVHTFKEKSTVTCVIRHEALGRGNLTATVHLSRIKSTTDIIPTTSEFGMTTSDNPWHHTDNILNATEGNFWIQRRSPSSEADMPNSTTINGMSDSDIILNVTERNFGAQTISASKETATQKPNSINGTNFTHEGIVKKPSKLLPILVAGLLLILFVIVLLLSVKLWKAHRAWKRENDSSELTLESYKVRPNEDNRLQENRHAFSRNSSKKRATEGSCRTSSKNSEESNESVFEKQLPYIKETDL</sequence>
<dbReference type="PANTHER" id="PTHR47118">
    <property type="entry name" value="CYTOTOXIC AND REGULATORY T-CELL MOLECULE"/>
    <property type="match status" value="1"/>
</dbReference>
<dbReference type="FunFam" id="2.60.40.10:FF:000013">
    <property type="entry name" value="cell adhesion molecule 1 isoform X1"/>
    <property type="match status" value="1"/>
</dbReference>
<dbReference type="InterPro" id="IPR013162">
    <property type="entry name" value="CD80_C2-set"/>
</dbReference>
<dbReference type="InterPro" id="IPR036179">
    <property type="entry name" value="Ig-like_dom_sf"/>
</dbReference>
<reference evidence="14" key="1">
    <citation type="submission" date="2025-08" db="UniProtKB">
        <authorList>
            <consortium name="RefSeq"/>
        </authorList>
    </citation>
    <scope>IDENTIFICATION</scope>
    <source>
        <tissue evidence="14">Blood</tissue>
    </source>
</reference>
<dbReference type="SMART" id="SM00409">
    <property type="entry name" value="IG"/>
    <property type="match status" value="1"/>
</dbReference>
<proteinExistence type="predicted"/>
<dbReference type="InterPro" id="IPR053096">
    <property type="entry name" value="CRTAM"/>
</dbReference>
<dbReference type="CTD" id="56253"/>
<dbReference type="KEGG" id="emc:129342304"/>
<evidence type="ECO:0000256" key="4">
    <source>
        <dbReference type="ARBA" id="ARBA00022737"/>
    </source>
</evidence>
<dbReference type="Gene3D" id="2.60.40.10">
    <property type="entry name" value="Immunoglobulins"/>
    <property type="match status" value="2"/>
</dbReference>
<evidence type="ECO:0000256" key="11">
    <source>
        <dbReference type="SAM" id="SignalP"/>
    </source>
</evidence>
<feature type="chain" id="PRO_5041744037" evidence="11">
    <location>
        <begin position="22"/>
        <end position="427"/>
    </location>
</feature>
<evidence type="ECO:0000313" key="14">
    <source>
        <dbReference type="RefSeq" id="XP_054853976.1"/>
    </source>
</evidence>
<evidence type="ECO:0000256" key="6">
    <source>
        <dbReference type="ARBA" id="ARBA00023136"/>
    </source>
</evidence>
<dbReference type="Pfam" id="PF08205">
    <property type="entry name" value="C2-set_2"/>
    <property type="match status" value="1"/>
</dbReference>
<evidence type="ECO:0000313" key="13">
    <source>
        <dbReference type="Proteomes" id="UP001190640"/>
    </source>
</evidence>
<evidence type="ECO:0000256" key="3">
    <source>
        <dbReference type="ARBA" id="ARBA00022729"/>
    </source>
</evidence>
<feature type="compositionally biased region" description="Basic and acidic residues" evidence="9">
    <location>
        <begin position="375"/>
        <end position="384"/>
    </location>
</feature>
<feature type="transmembrane region" description="Helical" evidence="10">
    <location>
        <begin position="325"/>
        <end position="349"/>
    </location>
</feature>
<evidence type="ECO:0000256" key="10">
    <source>
        <dbReference type="SAM" id="Phobius"/>
    </source>
</evidence>
<dbReference type="GO" id="GO:0002355">
    <property type="term" value="P:detection of tumor cell"/>
    <property type="evidence" value="ECO:0007669"/>
    <property type="project" value="TreeGrafter"/>
</dbReference>
<evidence type="ECO:0000259" key="12">
    <source>
        <dbReference type="PROSITE" id="PS50835"/>
    </source>
</evidence>
<keyword evidence="2 10" id="KW-0812">Transmembrane</keyword>
<dbReference type="RefSeq" id="XP_054853976.1">
    <property type="nucleotide sequence ID" value="XM_054998001.1"/>
</dbReference>
<dbReference type="AlphaFoldDB" id="A0AA97KF07"/>
<name>A0AA97KF07_EUBMA</name>
<dbReference type="GO" id="GO:0002860">
    <property type="term" value="P:positive regulation of natural killer cell mediated cytotoxicity directed against tumor cell target"/>
    <property type="evidence" value="ECO:0007669"/>
    <property type="project" value="TreeGrafter"/>
</dbReference>